<evidence type="ECO:0000256" key="1">
    <source>
        <dbReference type="SAM" id="MobiDB-lite"/>
    </source>
</evidence>
<keyword evidence="3" id="KW-1185">Reference proteome</keyword>
<feature type="region of interest" description="Disordered" evidence="1">
    <location>
        <begin position="81"/>
        <end position="103"/>
    </location>
</feature>
<feature type="region of interest" description="Disordered" evidence="1">
    <location>
        <begin position="17"/>
        <end position="66"/>
    </location>
</feature>
<protein>
    <submittedName>
        <fullName evidence="2">G280 protein</fullName>
    </submittedName>
</protein>
<accession>A0ABP1FIA1</accession>
<reference evidence="2 3" key="1">
    <citation type="submission" date="2024-06" db="EMBL/GenBank/DDBJ databases">
        <authorList>
            <person name="Kraege A."/>
            <person name="Thomma B."/>
        </authorList>
    </citation>
    <scope>NUCLEOTIDE SEQUENCE [LARGE SCALE GENOMIC DNA]</scope>
</reference>
<proteinExistence type="predicted"/>
<organism evidence="2 3">
    <name type="scientific">Coccomyxa viridis</name>
    <dbReference type="NCBI Taxonomy" id="1274662"/>
    <lineage>
        <taxon>Eukaryota</taxon>
        <taxon>Viridiplantae</taxon>
        <taxon>Chlorophyta</taxon>
        <taxon>core chlorophytes</taxon>
        <taxon>Trebouxiophyceae</taxon>
        <taxon>Trebouxiophyceae incertae sedis</taxon>
        <taxon>Coccomyxaceae</taxon>
        <taxon>Coccomyxa</taxon>
    </lineage>
</organism>
<name>A0ABP1FIA1_9CHLO</name>
<comment type="caution">
    <text evidence="2">The sequence shown here is derived from an EMBL/GenBank/DDBJ whole genome shotgun (WGS) entry which is preliminary data.</text>
</comment>
<sequence length="103" mass="11498">MQMQEVKDEVVLAVDNTEDNQLEWRSSRGRGRSRKSLEGAELSLQTAPSAGKRRGRPLGKAKSAQLSDSLVIKLDLQVDCTASQSEEKKNRRKNSNPIRSAFQ</sequence>
<gene>
    <name evidence="2" type="primary">g280</name>
    <name evidence="2" type="ORF">VP750_LOCUS245</name>
</gene>
<evidence type="ECO:0000313" key="2">
    <source>
        <dbReference type="EMBL" id="CAL5218586.1"/>
    </source>
</evidence>
<dbReference type="Proteomes" id="UP001497392">
    <property type="component" value="Unassembled WGS sequence"/>
</dbReference>
<evidence type="ECO:0000313" key="3">
    <source>
        <dbReference type="Proteomes" id="UP001497392"/>
    </source>
</evidence>
<dbReference type="EMBL" id="CAXHTA020000001">
    <property type="protein sequence ID" value="CAL5218586.1"/>
    <property type="molecule type" value="Genomic_DNA"/>
</dbReference>